<reference evidence="2 3" key="1">
    <citation type="submission" date="2018-06" db="EMBL/GenBank/DDBJ databases">
        <authorList>
            <consortium name="Pathogen Informatics"/>
            <person name="Doyle S."/>
        </authorList>
    </citation>
    <scope>NUCLEOTIDE SEQUENCE [LARGE SCALE GENOMIC DNA]</scope>
    <source>
        <strain evidence="2 3">NCTC10736</strain>
    </source>
</reference>
<sequence>MAKKSKFFRVFTEGHTTDGRVVERQWITDIVETYNTAKYGARIWLEHIRGITPDSAFKAYGDVTAVKAEEVDGKLTLFAQIEPTDELIAMNQKKQKVYTSVEIDPDFAKTGKCYLSGLAVTDSPASLGTEMLAFSATCKDNPLTSRKQRPENLFTSAVEVDFEFEEVSDEPGLFAKVKALLGKNKAEAKTDFADVHQAVEEIAQAVAHAETQFGSKVTKGMEDLTKLQTDFNELSTQFNALKTQLEKEEPQGQRRSPATGGDTNMKTDC</sequence>
<dbReference type="Pfam" id="PF05929">
    <property type="entry name" value="Phage_GPO"/>
    <property type="match status" value="1"/>
</dbReference>
<proteinExistence type="predicted"/>
<protein>
    <submittedName>
        <fullName evidence="2">Phage capsid scaffolding protein (GPO) serine peptidase</fullName>
    </submittedName>
</protein>
<evidence type="ECO:0000313" key="2">
    <source>
        <dbReference type="EMBL" id="SUI93617.1"/>
    </source>
</evidence>
<dbReference type="AlphaFoldDB" id="A0A380B6L1"/>
<evidence type="ECO:0000313" key="3">
    <source>
        <dbReference type="Proteomes" id="UP000255061"/>
    </source>
</evidence>
<dbReference type="RefSeq" id="WP_115407009.1">
    <property type="nucleotide sequence ID" value="NZ_UGYV01000001.1"/>
</dbReference>
<gene>
    <name evidence="2" type="ORF">NCTC10736_03763</name>
</gene>
<name>A0A380B6L1_9GAMM</name>
<feature type="region of interest" description="Disordered" evidence="1">
    <location>
        <begin position="242"/>
        <end position="269"/>
    </location>
</feature>
<organism evidence="2 3">
    <name type="scientific">Shewanella morhuae</name>
    <dbReference type="NCBI Taxonomy" id="365591"/>
    <lineage>
        <taxon>Bacteria</taxon>
        <taxon>Pseudomonadati</taxon>
        <taxon>Pseudomonadota</taxon>
        <taxon>Gammaproteobacteria</taxon>
        <taxon>Alteromonadales</taxon>
        <taxon>Shewanellaceae</taxon>
        <taxon>Shewanella</taxon>
    </lineage>
</organism>
<accession>A0A380B6L1</accession>
<dbReference type="Proteomes" id="UP000255061">
    <property type="component" value="Unassembled WGS sequence"/>
</dbReference>
<feature type="compositionally biased region" description="Polar residues" evidence="1">
    <location>
        <begin position="253"/>
        <end position="269"/>
    </location>
</feature>
<evidence type="ECO:0000256" key="1">
    <source>
        <dbReference type="SAM" id="MobiDB-lite"/>
    </source>
</evidence>
<dbReference type="InterPro" id="IPR009228">
    <property type="entry name" value="Capsid_scaffold_GpO"/>
</dbReference>
<dbReference type="EMBL" id="UGYV01000001">
    <property type="protein sequence ID" value="SUI93617.1"/>
    <property type="molecule type" value="Genomic_DNA"/>
</dbReference>